<keyword evidence="2" id="KW-1185">Reference proteome</keyword>
<dbReference type="Proteomes" id="UP000193570">
    <property type="component" value="Unassembled WGS sequence"/>
</dbReference>
<dbReference type="EMBL" id="FWFK01000004">
    <property type="protein sequence ID" value="SLN52871.1"/>
    <property type="molecule type" value="Genomic_DNA"/>
</dbReference>
<protein>
    <submittedName>
        <fullName evidence="1">Uncharacterized protein</fullName>
    </submittedName>
</protein>
<evidence type="ECO:0000313" key="2">
    <source>
        <dbReference type="Proteomes" id="UP000193570"/>
    </source>
</evidence>
<dbReference type="OrthoDB" id="9909059at2"/>
<dbReference type="AlphaFoldDB" id="A0A1X6ZIS9"/>
<name>A0A1X6ZIS9_9RHOB</name>
<organism evidence="1 2">
    <name type="scientific">Roseivivax jejudonensis</name>
    <dbReference type="NCBI Taxonomy" id="1529041"/>
    <lineage>
        <taxon>Bacteria</taxon>
        <taxon>Pseudomonadati</taxon>
        <taxon>Pseudomonadota</taxon>
        <taxon>Alphaproteobacteria</taxon>
        <taxon>Rhodobacterales</taxon>
        <taxon>Roseobacteraceae</taxon>
        <taxon>Roseivivax</taxon>
    </lineage>
</organism>
<proteinExistence type="predicted"/>
<evidence type="ECO:0000313" key="1">
    <source>
        <dbReference type="EMBL" id="SLN52871.1"/>
    </source>
</evidence>
<sequence length="47" mass="5632">MIDPILRQTEALLRQDIRAAEHMRWLFRLSPWNAGRETPAPRYRAAR</sequence>
<gene>
    <name evidence="1" type="ORF">ROJ8625_02685</name>
</gene>
<dbReference type="RefSeq" id="WP_159456764.1">
    <property type="nucleotide sequence ID" value="NZ_FWFK01000004.1"/>
</dbReference>
<reference evidence="1 2" key="1">
    <citation type="submission" date="2017-03" db="EMBL/GenBank/DDBJ databases">
        <authorList>
            <person name="Afonso C.L."/>
            <person name="Miller P.J."/>
            <person name="Scott M.A."/>
            <person name="Spackman E."/>
            <person name="Goraichik I."/>
            <person name="Dimitrov K.M."/>
            <person name="Suarez D.L."/>
            <person name="Swayne D.E."/>
        </authorList>
    </citation>
    <scope>NUCLEOTIDE SEQUENCE [LARGE SCALE GENOMIC DNA]</scope>
    <source>
        <strain evidence="1 2">CECT 8625</strain>
    </source>
</reference>
<accession>A0A1X6ZIS9</accession>